<reference evidence="2" key="1">
    <citation type="submission" date="2022-06" db="EMBL/GenBank/DDBJ databases">
        <authorList>
            <person name="He X."/>
            <person name="Cao L."/>
            <person name="Zhang S."/>
            <person name="Xiao J."/>
            <person name="Tong Y."/>
        </authorList>
    </citation>
    <scope>NUCLEOTIDE SEQUENCE</scope>
</reference>
<feature type="transmembrane region" description="Helical" evidence="1">
    <location>
        <begin position="22"/>
        <end position="49"/>
    </location>
</feature>
<proteinExistence type="predicted"/>
<accession>A0A9E7NNF1</accession>
<evidence type="ECO:0000313" key="3">
    <source>
        <dbReference type="Proteomes" id="UP001059684"/>
    </source>
</evidence>
<sequence>MVATTYKFIAQVVFKFPRRNVWVWWGVYVLSNLTLALAIFIPFMVVFLLQKLFS</sequence>
<dbReference type="Proteomes" id="UP001059684">
    <property type="component" value="Segment"/>
</dbReference>
<keyword evidence="1" id="KW-1133">Transmembrane helix</keyword>
<evidence type="ECO:0000256" key="1">
    <source>
        <dbReference type="SAM" id="Phobius"/>
    </source>
</evidence>
<protein>
    <submittedName>
        <fullName evidence="2">Uncharacterized protein</fullName>
    </submittedName>
</protein>
<organism evidence="2 3">
    <name type="scientific">Plectonema phage JingP1</name>
    <dbReference type="NCBI Taxonomy" id="2961687"/>
    <lineage>
        <taxon>Viruses</taxon>
        <taxon>Duplodnaviria</taxon>
        <taxon>Heunggongvirae</taxon>
        <taxon>Uroviricota</taxon>
        <taxon>Caudoviricetes</taxon>
        <taxon>Saffermanviridae</taxon>
        <taxon>Morrisvirus</taxon>
        <taxon>Morrisvirus JingP1</taxon>
    </lineage>
</organism>
<keyword evidence="1" id="KW-0812">Transmembrane</keyword>
<keyword evidence="1" id="KW-0472">Membrane</keyword>
<keyword evidence="3" id="KW-1185">Reference proteome</keyword>
<evidence type="ECO:0000313" key="2">
    <source>
        <dbReference type="EMBL" id="UTQ79800.1"/>
    </source>
</evidence>
<dbReference type="EMBL" id="ON677538">
    <property type="protein sequence ID" value="UTQ79800.1"/>
    <property type="molecule type" value="Genomic_DNA"/>
</dbReference>
<name>A0A9E7NNF1_9CAUD</name>